<evidence type="ECO:0000256" key="6">
    <source>
        <dbReference type="ARBA" id="ARBA00022840"/>
    </source>
</evidence>
<evidence type="ECO:0000313" key="12">
    <source>
        <dbReference type="Proteomes" id="UP000465112"/>
    </source>
</evidence>
<feature type="domain" description="Protein kinase" evidence="10">
    <location>
        <begin position="201"/>
        <end position="516"/>
    </location>
</feature>
<keyword evidence="12" id="KW-1185">Reference proteome</keyword>
<feature type="region of interest" description="Disordered" evidence="9">
    <location>
        <begin position="129"/>
        <end position="151"/>
    </location>
</feature>
<dbReference type="EC" id="2.7.12.1" evidence="1"/>
<dbReference type="InterPro" id="IPR017441">
    <property type="entry name" value="Protein_kinase_ATP_BS"/>
</dbReference>
<dbReference type="GO" id="GO:0004713">
    <property type="term" value="F:protein tyrosine kinase activity"/>
    <property type="evidence" value="ECO:0007669"/>
    <property type="project" value="TreeGrafter"/>
</dbReference>
<dbReference type="Proteomes" id="UP000465112">
    <property type="component" value="Chromosome 16"/>
</dbReference>
<dbReference type="GO" id="GO:0004674">
    <property type="term" value="F:protein serine/threonine kinase activity"/>
    <property type="evidence" value="ECO:0007669"/>
    <property type="project" value="UniProtKB-KW"/>
</dbReference>
<evidence type="ECO:0000313" key="11">
    <source>
        <dbReference type="EMBL" id="KAF1378286.1"/>
    </source>
</evidence>
<protein>
    <recommendedName>
        <fullName evidence="1">dual-specificity kinase</fullName>
        <ecNumber evidence="1">2.7.12.1</ecNumber>
    </recommendedName>
</protein>
<keyword evidence="5" id="KW-0418">Kinase</keyword>
<dbReference type="GO" id="GO:0005634">
    <property type="term" value="C:nucleus"/>
    <property type="evidence" value="ECO:0007669"/>
    <property type="project" value="TreeGrafter"/>
</dbReference>
<dbReference type="SUPFAM" id="SSF56112">
    <property type="entry name" value="Protein kinase-like (PK-like)"/>
    <property type="match status" value="1"/>
</dbReference>
<comment type="similarity">
    <text evidence="7">Belongs to the protein kinase superfamily. CMGC Ser/Thr protein kinase family. Lammer subfamily.</text>
</comment>
<dbReference type="GO" id="GO:0043484">
    <property type="term" value="P:regulation of RNA splicing"/>
    <property type="evidence" value="ECO:0007669"/>
    <property type="project" value="TreeGrafter"/>
</dbReference>
<dbReference type="InterPro" id="IPR011009">
    <property type="entry name" value="Kinase-like_dom_sf"/>
</dbReference>
<dbReference type="PANTHER" id="PTHR45646">
    <property type="entry name" value="SERINE/THREONINE-PROTEIN KINASE DOA-RELATED"/>
    <property type="match status" value="1"/>
</dbReference>
<dbReference type="Gene3D" id="1.10.510.10">
    <property type="entry name" value="Transferase(Phosphotransferase) domain 1"/>
    <property type="match status" value="1"/>
</dbReference>
<sequence length="527" mass="60811">MFYCTDAISLSPCLAAMQRSKKCLQIGTEKMKKRRESFLNRPTGDQTAASQRGGEAEDSTASIAKSVFPRPPVAGAEGAHWGYRTRCVEQYYGQEGQRIRILERSKSTLSFFVLVDGDDLKTDVHADRKTGRFNQRTPGSSLETGNSPEDNSLPLECAFPGDMAVTADDDGVKKSHVGKSCEDNEEGHLDYHIGLVMKERYEVVSTLGVGAFGKVVECIDRDKKDHVAVKIVRNIECFCEVARSEIAVLEEINILDDDNRFACVKMLDWFEHDGHICIVFELLGLSTFEFLRQNKFLPFNVEQIRQMAFQIFRAVCFLHRNKLTHTDLKPENILFVCSDYDLEYNNVMECEERKLRSFDVKVVDFGTAKFDHEHHESEVSTRHYRAPEVILDLGWNQSCDVWSLGCVLMEFYLGRTLFQTHDSKEHLAMMEKILGPIPPHLLKQTRKEHYVHNGRLNWDESSSTDEYIWKHCIPLKQSMRKKSEEESQLFDLIGCMLEYDVYRRITLEEALWHPFFSPMRMQKPRTR</sequence>
<evidence type="ECO:0000256" key="3">
    <source>
        <dbReference type="ARBA" id="ARBA00022679"/>
    </source>
</evidence>
<dbReference type="Pfam" id="PF00069">
    <property type="entry name" value="Pkinase"/>
    <property type="match status" value="1"/>
</dbReference>
<dbReference type="CDD" id="cd14134">
    <property type="entry name" value="PKc_CLK"/>
    <property type="match status" value="1"/>
</dbReference>
<dbReference type="PANTHER" id="PTHR45646:SF4">
    <property type="entry name" value="DUAL SPECIFICITY PROTEIN KINASE CLK1"/>
    <property type="match status" value="1"/>
</dbReference>
<keyword evidence="4 8" id="KW-0547">Nucleotide-binding</keyword>
<dbReference type="GO" id="GO:0004712">
    <property type="term" value="F:protein serine/threonine/tyrosine kinase activity"/>
    <property type="evidence" value="ECO:0007669"/>
    <property type="project" value="UniProtKB-EC"/>
</dbReference>
<keyword evidence="3" id="KW-0808">Transferase</keyword>
<organism evidence="11 12">
    <name type="scientific">Perca fluviatilis</name>
    <name type="common">European perch</name>
    <dbReference type="NCBI Taxonomy" id="8168"/>
    <lineage>
        <taxon>Eukaryota</taxon>
        <taxon>Metazoa</taxon>
        <taxon>Chordata</taxon>
        <taxon>Craniata</taxon>
        <taxon>Vertebrata</taxon>
        <taxon>Euteleostomi</taxon>
        <taxon>Actinopterygii</taxon>
        <taxon>Neopterygii</taxon>
        <taxon>Teleostei</taxon>
        <taxon>Neoteleostei</taxon>
        <taxon>Acanthomorphata</taxon>
        <taxon>Eupercaria</taxon>
        <taxon>Perciformes</taxon>
        <taxon>Percoidei</taxon>
        <taxon>Percidae</taxon>
        <taxon>Percinae</taxon>
        <taxon>Perca</taxon>
    </lineage>
</organism>
<feature type="region of interest" description="Disordered" evidence="9">
    <location>
        <begin position="34"/>
        <end position="60"/>
    </location>
</feature>
<evidence type="ECO:0000256" key="5">
    <source>
        <dbReference type="ARBA" id="ARBA00022777"/>
    </source>
</evidence>
<dbReference type="EMBL" id="VHII01000016">
    <property type="protein sequence ID" value="KAF1378286.1"/>
    <property type="molecule type" value="Genomic_DNA"/>
</dbReference>
<accession>A0A6A5E6F4</accession>
<evidence type="ECO:0000256" key="8">
    <source>
        <dbReference type="PROSITE-ProRule" id="PRU10141"/>
    </source>
</evidence>
<proteinExistence type="inferred from homology"/>
<evidence type="ECO:0000256" key="1">
    <source>
        <dbReference type="ARBA" id="ARBA00013203"/>
    </source>
</evidence>
<evidence type="ECO:0000256" key="9">
    <source>
        <dbReference type="SAM" id="MobiDB-lite"/>
    </source>
</evidence>
<dbReference type="GO" id="GO:0005524">
    <property type="term" value="F:ATP binding"/>
    <property type="evidence" value="ECO:0007669"/>
    <property type="project" value="UniProtKB-UniRule"/>
</dbReference>
<comment type="caution">
    <text evidence="11">The sequence shown here is derived from an EMBL/GenBank/DDBJ whole genome shotgun (WGS) entry which is preliminary data.</text>
</comment>
<dbReference type="PROSITE" id="PS00108">
    <property type="entry name" value="PROTEIN_KINASE_ST"/>
    <property type="match status" value="1"/>
</dbReference>
<dbReference type="SMART" id="SM00220">
    <property type="entry name" value="S_TKc"/>
    <property type="match status" value="1"/>
</dbReference>
<reference evidence="11 12" key="1">
    <citation type="submission" date="2019-06" db="EMBL/GenBank/DDBJ databases">
        <title>A chromosome-scale genome assembly of the European perch, Perca fluviatilis.</title>
        <authorList>
            <person name="Roques C."/>
            <person name="Zahm M."/>
            <person name="Cabau C."/>
            <person name="Klopp C."/>
            <person name="Bouchez O."/>
            <person name="Donnadieu C."/>
            <person name="Kuhl H."/>
            <person name="Gislard M."/>
            <person name="Guendouz S."/>
            <person name="Journot L."/>
            <person name="Haffray P."/>
            <person name="Bestin A."/>
            <person name="Morvezen R."/>
            <person name="Feron R."/>
            <person name="Wen M."/>
            <person name="Jouanno E."/>
            <person name="Herpin A."/>
            <person name="Schartl M."/>
            <person name="Postlethwait J."/>
            <person name="Schaerlinger B."/>
            <person name="Chardard D."/>
            <person name="Lecocq T."/>
            <person name="Poncet C."/>
            <person name="Jaffrelo L."/>
            <person name="Lampietro C."/>
            <person name="Guiguen Y."/>
        </authorList>
    </citation>
    <scope>NUCLEOTIDE SEQUENCE [LARGE SCALE GENOMIC DNA]</scope>
    <source>
        <tissue evidence="11">Blood</tissue>
    </source>
</reference>
<evidence type="ECO:0000256" key="4">
    <source>
        <dbReference type="ARBA" id="ARBA00022741"/>
    </source>
</evidence>
<dbReference type="InterPro" id="IPR000719">
    <property type="entry name" value="Prot_kinase_dom"/>
</dbReference>
<name>A0A6A5E6F4_PERFL</name>
<dbReference type="AlphaFoldDB" id="A0A6A5E6F4"/>
<keyword evidence="2" id="KW-0723">Serine/threonine-protein kinase</keyword>
<keyword evidence="6 8" id="KW-0067">ATP-binding</keyword>
<feature type="binding site" evidence="8">
    <location>
        <position position="230"/>
    </location>
    <ligand>
        <name>ATP</name>
        <dbReference type="ChEBI" id="CHEBI:30616"/>
    </ligand>
</feature>
<dbReference type="PROSITE" id="PS50011">
    <property type="entry name" value="PROTEIN_KINASE_DOM"/>
    <property type="match status" value="1"/>
</dbReference>
<feature type="compositionally biased region" description="Polar residues" evidence="9">
    <location>
        <begin position="132"/>
        <end position="150"/>
    </location>
</feature>
<gene>
    <name evidence="11" type="ORF">PFLUV_G00188970</name>
</gene>
<evidence type="ECO:0000256" key="2">
    <source>
        <dbReference type="ARBA" id="ARBA00022527"/>
    </source>
</evidence>
<dbReference type="InterPro" id="IPR051175">
    <property type="entry name" value="CLK_kinases"/>
</dbReference>
<dbReference type="PROSITE" id="PS00107">
    <property type="entry name" value="PROTEIN_KINASE_ATP"/>
    <property type="match status" value="1"/>
</dbReference>
<evidence type="ECO:0000259" key="10">
    <source>
        <dbReference type="PROSITE" id="PS50011"/>
    </source>
</evidence>
<evidence type="ECO:0000256" key="7">
    <source>
        <dbReference type="ARBA" id="ARBA00037966"/>
    </source>
</evidence>
<dbReference type="Gene3D" id="3.30.200.20">
    <property type="entry name" value="Phosphorylase Kinase, domain 1"/>
    <property type="match status" value="1"/>
</dbReference>
<dbReference type="InterPro" id="IPR008271">
    <property type="entry name" value="Ser/Thr_kinase_AS"/>
</dbReference>